<sequence>MPAQVSRCLIKTLFILIISTLAIANARPNHFGESNQVVAEQDSSNLLDSGLKPWQLELLAQRLSEMSSQTGDYPWEKAIRSPESKRQSRYRQCYFNPISCFRK</sequence>
<dbReference type="OrthoDB" id="8032897at2759"/>
<keyword evidence="3" id="KW-1185">Reference proteome</keyword>
<name>A0A482VIX2_ASBVE</name>
<accession>A0A482VIX2</accession>
<keyword evidence="1" id="KW-0732">Signal</keyword>
<organism evidence="2 3">
    <name type="scientific">Asbolus verrucosus</name>
    <name type="common">Desert ironclad beetle</name>
    <dbReference type="NCBI Taxonomy" id="1661398"/>
    <lineage>
        <taxon>Eukaryota</taxon>
        <taxon>Metazoa</taxon>
        <taxon>Ecdysozoa</taxon>
        <taxon>Arthropoda</taxon>
        <taxon>Hexapoda</taxon>
        <taxon>Insecta</taxon>
        <taxon>Pterygota</taxon>
        <taxon>Neoptera</taxon>
        <taxon>Endopterygota</taxon>
        <taxon>Coleoptera</taxon>
        <taxon>Polyphaga</taxon>
        <taxon>Cucujiformia</taxon>
        <taxon>Tenebrionidae</taxon>
        <taxon>Pimeliinae</taxon>
        <taxon>Asbolus</taxon>
    </lineage>
</organism>
<feature type="chain" id="PRO_5019718886" evidence="1">
    <location>
        <begin position="27"/>
        <end position="103"/>
    </location>
</feature>
<dbReference type="EMBL" id="QDEB01097095">
    <property type="protein sequence ID" value="RZC32467.1"/>
    <property type="molecule type" value="Genomic_DNA"/>
</dbReference>
<evidence type="ECO:0000313" key="3">
    <source>
        <dbReference type="Proteomes" id="UP000292052"/>
    </source>
</evidence>
<comment type="caution">
    <text evidence="2">The sequence shown here is derived from an EMBL/GenBank/DDBJ whole genome shotgun (WGS) entry which is preliminary data.</text>
</comment>
<dbReference type="AlphaFoldDB" id="A0A482VIX2"/>
<evidence type="ECO:0000313" key="2">
    <source>
        <dbReference type="EMBL" id="RZC32467.1"/>
    </source>
</evidence>
<protein>
    <submittedName>
        <fullName evidence="2">Uncharacterized protein</fullName>
    </submittedName>
</protein>
<feature type="signal peptide" evidence="1">
    <location>
        <begin position="1"/>
        <end position="26"/>
    </location>
</feature>
<gene>
    <name evidence="2" type="ORF">BDFB_009313</name>
</gene>
<dbReference type="STRING" id="1661398.A0A482VIX2"/>
<evidence type="ECO:0000256" key="1">
    <source>
        <dbReference type="SAM" id="SignalP"/>
    </source>
</evidence>
<reference evidence="2 3" key="1">
    <citation type="submission" date="2017-03" db="EMBL/GenBank/DDBJ databases">
        <title>Genome of the blue death feigning beetle - Asbolus verrucosus.</title>
        <authorList>
            <person name="Rider S.D."/>
        </authorList>
    </citation>
    <scope>NUCLEOTIDE SEQUENCE [LARGE SCALE GENOMIC DNA]</scope>
    <source>
        <strain evidence="2">Butters</strain>
        <tissue evidence="2">Head and leg muscle</tissue>
    </source>
</reference>
<dbReference type="Proteomes" id="UP000292052">
    <property type="component" value="Unassembled WGS sequence"/>
</dbReference>
<proteinExistence type="predicted"/>